<dbReference type="eggNOG" id="KOG4408">
    <property type="taxonomic scope" value="Eukaryota"/>
</dbReference>
<keyword evidence="3" id="KW-1185">Reference proteome</keyword>
<sequence length="63" mass="7108">MQYPLLQAGEEEFVYESCYNFPTTTGSIEGSFTFVPGSLKDPKGSQFEVSVTEFPLKIPDYIF</sequence>
<feature type="domain" description="ApaG" evidence="1">
    <location>
        <begin position="1"/>
        <end position="63"/>
    </location>
</feature>
<dbReference type="AlphaFoldDB" id="A0A087HLD6"/>
<dbReference type="Pfam" id="PF04379">
    <property type="entry name" value="DUF525"/>
    <property type="match status" value="1"/>
</dbReference>
<protein>
    <recommendedName>
        <fullName evidence="1">ApaG domain-containing protein</fullName>
    </recommendedName>
</protein>
<reference evidence="3" key="1">
    <citation type="journal article" date="2015" name="Nat. Plants">
        <title>Genome expansion of Arabis alpina linked with retrotransposition and reduced symmetric DNA methylation.</title>
        <authorList>
            <person name="Willing E.M."/>
            <person name="Rawat V."/>
            <person name="Mandakova T."/>
            <person name="Maumus F."/>
            <person name="James G.V."/>
            <person name="Nordstroem K.J."/>
            <person name="Becker C."/>
            <person name="Warthmann N."/>
            <person name="Chica C."/>
            <person name="Szarzynska B."/>
            <person name="Zytnicki M."/>
            <person name="Albani M.C."/>
            <person name="Kiefer C."/>
            <person name="Bergonzi S."/>
            <person name="Castaings L."/>
            <person name="Mateos J.L."/>
            <person name="Berns M.C."/>
            <person name="Bujdoso N."/>
            <person name="Piofczyk T."/>
            <person name="de Lorenzo L."/>
            <person name="Barrero-Sicilia C."/>
            <person name="Mateos I."/>
            <person name="Piednoel M."/>
            <person name="Hagmann J."/>
            <person name="Chen-Min-Tao R."/>
            <person name="Iglesias-Fernandez R."/>
            <person name="Schuster S.C."/>
            <person name="Alonso-Blanco C."/>
            <person name="Roudier F."/>
            <person name="Carbonero P."/>
            <person name="Paz-Ares J."/>
            <person name="Davis S.J."/>
            <person name="Pecinka A."/>
            <person name="Quesneville H."/>
            <person name="Colot V."/>
            <person name="Lysak M.A."/>
            <person name="Weigel D."/>
            <person name="Coupland G."/>
            <person name="Schneeberger K."/>
        </authorList>
    </citation>
    <scope>NUCLEOTIDE SEQUENCE [LARGE SCALE GENOMIC DNA]</scope>
    <source>
        <strain evidence="3">cv. Pajares</strain>
    </source>
</reference>
<dbReference type="SUPFAM" id="SSF110069">
    <property type="entry name" value="ApaG-like"/>
    <property type="match status" value="1"/>
</dbReference>
<gene>
    <name evidence="2" type="ordered locus">AALP_Aa1g058200</name>
</gene>
<accession>A0A087HLD6</accession>
<dbReference type="Gene3D" id="2.60.40.1470">
    <property type="entry name" value="ApaG domain"/>
    <property type="match status" value="1"/>
</dbReference>
<dbReference type="PANTHER" id="PTHR47463">
    <property type="entry name" value="F-BOX PROTEIN SKIP16"/>
    <property type="match status" value="1"/>
</dbReference>
<organism evidence="2 3">
    <name type="scientific">Arabis alpina</name>
    <name type="common">Alpine rock-cress</name>
    <dbReference type="NCBI Taxonomy" id="50452"/>
    <lineage>
        <taxon>Eukaryota</taxon>
        <taxon>Viridiplantae</taxon>
        <taxon>Streptophyta</taxon>
        <taxon>Embryophyta</taxon>
        <taxon>Tracheophyta</taxon>
        <taxon>Spermatophyta</taxon>
        <taxon>Magnoliopsida</taxon>
        <taxon>eudicotyledons</taxon>
        <taxon>Gunneridae</taxon>
        <taxon>Pentapetalae</taxon>
        <taxon>rosids</taxon>
        <taxon>malvids</taxon>
        <taxon>Brassicales</taxon>
        <taxon>Brassicaceae</taxon>
        <taxon>Arabideae</taxon>
        <taxon>Arabis</taxon>
    </lineage>
</organism>
<dbReference type="PANTHER" id="PTHR47463:SF2">
    <property type="entry name" value="F-BOX PROTEIN SKIP16"/>
    <property type="match status" value="1"/>
</dbReference>
<dbReference type="OrthoDB" id="2305498at2759"/>
<dbReference type="Proteomes" id="UP000029120">
    <property type="component" value="Chromosome 1"/>
</dbReference>
<evidence type="ECO:0000259" key="1">
    <source>
        <dbReference type="PROSITE" id="PS51087"/>
    </source>
</evidence>
<proteinExistence type="predicted"/>
<dbReference type="Gramene" id="KFK42938">
    <property type="protein sequence ID" value="KFK42938"/>
    <property type="gene ID" value="AALP_AA1G058200"/>
</dbReference>
<dbReference type="InterPro" id="IPR007474">
    <property type="entry name" value="ApaG_domain"/>
</dbReference>
<dbReference type="PROSITE" id="PS51087">
    <property type="entry name" value="APAG"/>
    <property type="match status" value="1"/>
</dbReference>
<name>A0A087HLD6_ARAAL</name>
<evidence type="ECO:0000313" key="2">
    <source>
        <dbReference type="EMBL" id="KFK42938.1"/>
    </source>
</evidence>
<dbReference type="EMBL" id="CM002869">
    <property type="protein sequence ID" value="KFK42938.1"/>
    <property type="molecule type" value="Genomic_DNA"/>
</dbReference>
<evidence type="ECO:0000313" key="3">
    <source>
        <dbReference type="Proteomes" id="UP000029120"/>
    </source>
</evidence>
<dbReference type="InterPro" id="IPR036767">
    <property type="entry name" value="ApaG_sf"/>
</dbReference>